<dbReference type="EMBL" id="JAELUR010000002">
    <property type="protein sequence ID" value="KAG7436001.1"/>
    <property type="molecule type" value="Genomic_DNA"/>
</dbReference>
<feature type="domain" description="AMP-binding enzyme C-terminal" evidence="2">
    <location>
        <begin position="563"/>
        <end position="641"/>
    </location>
</feature>
<dbReference type="NCBIfam" id="TIGR01217">
    <property type="entry name" value="ac_ac_CoA_syn"/>
    <property type="match status" value="1"/>
</dbReference>
<name>A0A8J5Q6L5_FUSOX</name>
<organism evidence="3 4">
    <name type="scientific">Fusarium oxysporum f. sp. raphani</name>
    <dbReference type="NCBI Taxonomy" id="96318"/>
    <lineage>
        <taxon>Eukaryota</taxon>
        <taxon>Fungi</taxon>
        <taxon>Dikarya</taxon>
        <taxon>Ascomycota</taxon>
        <taxon>Pezizomycotina</taxon>
        <taxon>Sordariomycetes</taxon>
        <taxon>Hypocreomycetidae</taxon>
        <taxon>Hypocreales</taxon>
        <taxon>Nectriaceae</taxon>
        <taxon>Fusarium</taxon>
        <taxon>Fusarium oxysporum species complex</taxon>
    </lineage>
</organism>
<comment type="caution">
    <text evidence="3">The sequence shown here is derived from an EMBL/GenBank/DDBJ whole genome shotgun (WGS) entry which is preliminary data.</text>
</comment>
<dbReference type="InterPro" id="IPR005914">
    <property type="entry name" value="Acac_CoA_synth"/>
</dbReference>
<gene>
    <name evidence="3" type="primary">AACS-1</name>
    <name evidence="3" type="ORF">Forpi1262_v002239</name>
</gene>
<evidence type="ECO:0000259" key="1">
    <source>
        <dbReference type="Pfam" id="PF00501"/>
    </source>
</evidence>
<dbReference type="NCBIfam" id="NF002937">
    <property type="entry name" value="PRK03584.1"/>
    <property type="match status" value="1"/>
</dbReference>
<sequence>MATDKKKPLWKPQDPEESNISKFMQYTNKKHDLKLQTYDELHRWSASAATLPDFWRDAYMWLGLAPPGSQTVGPMLGSDEKNALSRQLFPPLRFFSSDGLNIAEILFRDRLDDEVAIHFAREGHDGAEKINWRQLRERTAKIRGALIGSGVVAGDVIAAVMSNSIDTFTIALATLSLGAVWASTSCDMGPEGIVDRYSQVKPKIIFADDGYAYAGKTFNLEQRIREWSGRLRSLSRNLSSVVVVPYCKLQTNLLHVSQGCTFNAFLDRHTGDDLSFAPVPFSHPAFILFSSGTTGSPKCIVHSTGGVALKVKTDMSLQHDVRRTDVVFQYTTTSWVMWVLNFISLSCASSMLLYDGSPFHPRPTILLELAQDVKISIFGTSPRYLSELKSLGIIPYKQFDLSALRAVTSTGAVLSSDIYHWFYSTAFPPKAQLISMTGGTDIAGCFLGGTPLLPVYAGEIQCKALGMAVSIFDAGRPDSVTIEDTGAPGELVCTQPFPSQPLAFMGSHGREKYRAAYFDRFGPNTWCQGDLVQRLTDTGGFVMLGRSDGVLNPSGVRFGSAEIYSVMAAIPEVSDSVCVGQRRDIDIDERVLLFVKMKPDEKFTHDVKERIKTAIRSKCSPRHVPAFIFEVHDIPYTLNGKKCEINIKHIVNGRKVAVSGTIANPAALEEYQQYRDLPIGQKQTEMVFTKL</sequence>
<dbReference type="InterPro" id="IPR000873">
    <property type="entry name" value="AMP-dep_synth/lig_dom"/>
</dbReference>
<dbReference type="InterPro" id="IPR025110">
    <property type="entry name" value="AMP-bd_C"/>
</dbReference>
<feature type="domain" description="AMP-dependent synthetase/ligase" evidence="1">
    <location>
        <begin position="113"/>
        <end position="496"/>
    </location>
</feature>
<dbReference type="InterPro" id="IPR020845">
    <property type="entry name" value="AMP-binding_CS"/>
</dbReference>
<dbReference type="GO" id="GO:0030729">
    <property type="term" value="F:acetoacetate-CoA ligase activity"/>
    <property type="evidence" value="ECO:0007669"/>
    <property type="project" value="InterPro"/>
</dbReference>
<dbReference type="Pfam" id="PF13193">
    <property type="entry name" value="AMP-binding_C"/>
    <property type="match status" value="1"/>
</dbReference>
<dbReference type="GO" id="GO:0006629">
    <property type="term" value="P:lipid metabolic process"/>
    <property type="evidence" value="ECO:0007669"/>
    <property type="project" value="InterPro"/>
</dbReference>
<evidence type="ECO:0000313" key="3">
    <source>
        <dbReference type="EMBL" id="KAG7436001.1"/>
    </source>
</evidence>
<evidence type="ECO:0000313" key="4">
    <source>
        <dbReference type="Proteomes" id="UP000693942"/>
    </source>
</evidence>
<proteinExistence type="predicted"/>
<dbReference type="Pfam" id="PF00501">
    <property type="entry name" value="AMP-binding"/>
    <property type="match status" value="1"/>
</dbReference>
<dbReference type="AlphaFoldDB" id="A0A8J5Q6L5"/>
<reference evidence="3" key="1">
    <citation type="submission" date="2021-04" db="EMBL/GenBank/DDBJ databases">
        <title>First draft genome resource for Brassicaceae pathogens Fusarium oxysporum f. sp. raphani and Fusarium oxysporum f. sp. rapae.</title>
        <authorList>
            <person name="Asai S."/>
        </authorList>
    </citation>
    <scope>NUCLEOTIDE SEQUENCE</scope>
    <source>
        <strain evidence="3">Tf1262</strain>
    </source>
</reference>
<dbReference type="Proteomes" id="UP000693942">
    <property type="component" value="Unassembled WGS sequence"/>
</dbReference>
<evidence type="ECO:0000259" key="2">
    <source>
        <dbReference type="Pfam" id="PF13193"/>
    </source>
</evidence>
<dbReference type="PROSITE" id="PS00455">
    <property type="entry name" value="AMP_BINDING"/>
    <property type="match status" value="1"/>
</dbReference>
<dbReference type="PANTHER" id="PTHR42921:SF4">
    <property type="entry name" value="ACETOACETYL-COA SYNTHASE (AFU_ORTHOLOGUE AFUA_8G04770)"/>
    <property type="match status" value="1"/>
</dbReference>
<dbReference type="PANTHER" id="PTHR42921">
    <property type="entry name" value="ACETOACETYL-COA SYNTHETASE"/>
    <property type="match status" value="1"/>
</dbReference>
<accession>A0A8J5Q6L5</accession>
<protein>
    <submittedName>
        <fullName evidence="3">Acetoacetyl-CoA synthetase</fullName>
    </submittedName>
</protein>